<dbReference type="NCBIfam" id="TIGR03500">
    <property type="entry name" value="FliO_TIGR"/>
    <property type="match status" value="1"/>
</dbReference>
<protein>
    <recommendedName>
        <fullName evidence="7">Flagellar protein</fullName>
    </recommendedName>
</protein>
<keyword evidence="8" id="KW-0966">Cell projection</keyword>
<dbReference type="PANTHER" id="PTHR38766">
    <property type="entry name" value="FLAGELLAR PROTEIN FLIO"/>
    <property type="match status" value="1"/>
</dbReference>
<dbReference type="RefSeq" id="WP_126608659.1">
    <property type="nucleotide sequence ID" value="NZ_AP025144.1"/>
</dbReference>
<comment type="subcellular location">
    <subcellularLocation>
        <location evidence="7">Cell membrane</location>
    </subcellularLocation>
    <subcellularLocation>
        <location evidence="7">Bacterial flagellum basal body</location>
    </subcellularLocation>
</comment>
<evidence type="ECO:0000313" key="9">
    <source>
        <dbReference type="Proteomes" id="UP001156690"/>
    </source>
</evidence>
<evidence type="ECO:0000256" key="6">
    <source>
        <dbReference type="ARBA" id="ARBA00037937"/>
    </source>
</evidence>
<dbReference type="GO" id="GO:0005886">
    <property type="term" value="C:plasma membrane"/>
    <property type="evidence" value="ECO:0007669"/>
    <property type="project" value="UniProtKB-SubCell"/>
</dbReference>
<evidence type="ECO:0000256" key="5">
    <source>
        <dbReference type="ARBA" id="ARBA00023143"/>
    </source>
</evidence>
<accession>A0AAV5NX56</accession>
<keyword evidence="8" id="KW-0282">Flagellum</keyword>
<dbReference type="Proteomes" id="UP001156690">
    <property type="component" value="Unassembled WGS sequence"/>
</dbReference>
<gene>
    <name evidence="8" type="primary">fliO</name>
    <name evidence="8" type="ORF">GCM10007932_45830</name>
</gene>
<evidence type="ECO:0000256" key="3">
    <source>
        <dbReference type="ARBA" id="ARBA00022989"/>
    </source>
</evidence>
<dbReference type="InterPro" id="IPR052205">
    <property type="entry name" value="FliO/MopB"/>
</dbReference>
<dbReference type="EMBL" id="BSNX01000067">
    <property type="protein sequence ID" value="GLQ75221.1"/>
    <property type="molecule type" value="Genomic_DNA"/>
</dbReference>
<keyword evidence="1 7" id="KW-1003">Cell membrane</keyword>
<feature type="transmembrane region" description="Helical" evidence="7">
    <location>
        <begin position="27"/>
        <end position="46"/>
    </location>
</feature>
<keyword evidence="5 7" id="KW-0975">Bacterial flagellum</keyword>
<organism evidence="8 9">
    <name type="scientific">Vibrio penaeicida</name>
    <dbReference type="NCBI Taxonomy" id="104609"/>
    <lineage>
        <taxon>Bacteria</taxon>
        <taxon>Pseudomonadati</taxon>
        <taxon>Pseudomonadota</taxon>
        <taxon>Gammaproteobacteria</taxon>
        <taxon>Vibrionales</taxon>
        <taxon>Vibrionaceae</taxon>
        <taxon>Vibrio</taxon>
    </lineage>
</organism>
<keyword evidence="8" id="KW-0969">Cilium</keyword>
<sequence length="127" mass="14001">MKKLFGWWLFLPVPALASSAGQLDMAATLGSLLFVIAIIFILAWALKRMRLPSMMGQDGLRIVRQLPVGTKERLVIVQAGEEQFLVGITANSINLVSKLDKPVEDAQPVSAPFAQQLSQLLKKDEKK</sequence>
<dbReference type="InterPro" id="IPR022781">
    <property type="entry name" value="Flagellar_biosynth_FliO"/>
</dbReference>
<keyword evidence="3 7" id="KW-1133">Transmembrane helix</keyword>
<keyword evidence="2 7" id="KW-0812">Transmembrane</keyword>
<proteinExistence type="inferred from homology"/>
<evidence type="ECO:0000256" key="4">
    <source>
        <dbReference type="ARBA" id="ARBA00023136"/>
    </source>
</evidence>
<dbReference type="GO" id="GO:0009425">
    <property type="term" value="C:bacterial-type flagellum basal body"/>
    <property type="evidence" value="ECO:0007669"/>
    <property type="project" value="UniProtKB-SubCell"/>
</dbReference>
<dbReference type="AlphaFoldDB" id="A0AAV5NX56"/>
<evidence type="ECO:0000256" key="2">
    <source>
        <dbReference type="ARBA" id="ARBA00022692"/>
    </source>
</evidence>
<comment type="similarity">
    <text evidence="6 7">Belongs to the FliO/MopB family.</text>
</comment>
<name>A0AAV5NX56_9VIBR</name>
<dbReference type="PANTHER" id="PTHR38766:SF1">
    <property type="entry name" value="FLAGELLAR PROTEIN FLIO"/>
    <property type="match status" value="1"/>
</dbReference>
<evidence type="ECO:0000256" key="1">
    <source>
        <dbReference type="ARBA" id="ARBA00022475"/>
    </source>
</evidence>
<reference evidence="9" key="1">
    <citation type="journal article" date="2019" name="Int. J. Syst. Evol. Microbiol.">
        <title>The Global Catalogue of Microorganisms (GCM) 10K type strain sequencing project: providing services to taxonomists for standard genome sequencing and annotation.</title>
        <authorList>
            <consortium name="The Broad Institute Genomics Platform"/>
            <consortium name="The Broad Institute Genome Sequencing Center for Infectious Disease"/>
            <person name="Wu L."/>
            <person name="Ma J."/>
        </authorList>
    </citation>
    <scope>NUCLEOTIDE SEQUENCE [LARGE SCALE GENOMIC DNA]</scope>
    <source>
        <strain evidence="9">NBRC 15640</strain>
    </source>
</reference>
<dbReference type="GO" id="GO:0044781">
    <property type="term" value="P:bacterial-type flagellum organization"/>
    <property type="evidence" value="ECO:0007669"/>
    <property type="project" value="UniProtKB-UniRule"/>
</dbReference>
<comment type="caution">
    <text evidence="8">The sequence shown here is derived from an EMBL/GenBank/DDBJ whole genome shotgun (WGS) entry which is preliminary data.</text>
</comment>
<evidence type="ECO:0000313" key="8">
    <source>
        <dbReference type="EMBL" id="GLQ75221.1"/>
    </source>
</evidence>
<keyword evidence="4 7" id="KW-0472">Membrane</keyword>
<evidence type="ECO:0000256" key="7">
    <source>
        <dbReference type="RuleBase" id="RU362064"/>
    </source>
</evidence>
<dbReference type="Pfam" id="PF04347">
    <property type="entry name" value="FliO"/>
    <property type="match status" value="1"/>
</dbReference>
<keyword evidence="9" id="KW-1185">Reference proteome</keyword>